<organism evidence="4 5">
    <name type="scientific">Parascedosporium putredinis</name>
    <dbReference type="NCBI Taxonomy" id="1442378"/>
    <lineage>
        <taxon>Eukaryota</taxon>
        <taxon>Fungi</taxon>
        <taxon>Dikarya</taxon>
        <taxon>Ascomycota</taxon>
        <taxon>Pezizomycotina</taxon>
        <taxon>Sordariomycetes</taxon>
        <taxon>Hypocreomycetidae</taxon>
        <taxon>Microascales</taxon>
        <taxon>Microascaceae</taxon>
        <taxon>Parascedosporium</taxon>
    </lineage>
</organism>
<dbReference type="InterPro" id="IPR036291">
    <property type="entry name" value="NAD(P)-bd_dom_sf"/>
</dbReference>
<dbReference type="EMBL" id="CALLCH030000004">
    <property type="protein sequence ID" value="CAI4212192.1"/>
    <property type="molecule type" value="Genomic_DNA"/>
</dbReference>
<dbReference type="AlphaFoldDB" id="A0A9P1GYF0"/>
<evidence type="ECO:0000256" key="1">
    <source>
        <dbReference type="ARBA" id="ARBA00006328"/>
    </source>
</evidence>
<reference evidence="4" key="1">
    <citation type="submission" date="2022-11" db="EMBL/GenBank/DDBJ databases">
        <authorList>
            <person name="Scott C."/>
            <person name="Bruce N."/>
        </authorList>
    </citation>
    <scope>NUCLEOTIDE SEQUENCE</scope>
</reference>
<proteinExistence type="inferred from homology"/>
<dbReference type="SUPFAM" id="SSF51735">
    <property type="entry name" value="NAD(P)-binding Rossmann-fold domains"/>
    <property type="match status" value="1"/>
</dbReference>
<comment type="caution">
    <text evidence="4">The sequence shown here is derived from an EMBL/GenBank/DDBJ whole genome shotgun (WGS) entry which is preliminary data.</text>
</comment>
<feature type="domain" description="NmrA-like" evidence="3">
    <location>
        <begin position="5"/>
        <end position="168"/>
    </location>
</feature>
<accession>A0A9P1GYF0</accession>
<name>A0A9P1GYF0_9PEZI</name>
<evidence type="ECO:0000313" key="5">
    <source>
        <dbReference type="Proteomes" id="UP000838763"/>
    </source>
</evidence>
<dbReference type="InterPro" id="IPR051164">
    <property type="entry name" value="NmrA-like_oxidored"/>
</dbReference>
<comment type="similarity">
    <text evidence="1">Belongs to the NmrA-type oxidoreductase family.</text>
</comment>
<protein>
    <recommendedName>
        <fullName evidence="3">NmrA-like domain-containing protein</fullName>
    </recommendedName>
</protein>
<sequence>MSSPKLITIFGATGNQGRSVALSLLGNKAGAFRVRAITRNPDSDGAKALTQAGAEIFKADGTARDLMVAAFAGSWGAFVNTNGDDPALDEPGHPSEVDIGKIVVDAAAEAGVKHIVYSGMVSSTEVTKGKYTAQAFDNKNTVGRYASSKTEFETVNIVSPGNYMENFLIEELAGIFGHPYIAIGDDYGDLVHGVLLDPAKYNGQLVQGFSQSIKPGDALKNFEEVTGKKARYVPMESLDDLQTYGMRALETVKSVFGFCQASGGNYYGLPNDAAPAAQLKKAAAEAQGKSGSETELLTIKEFFKRHFAS</sequence>
<evidence type="ECO:0000259" key="3">
    <source>
        <dbReference type="Pfam" id="PF05368"/>
    </source>
</evidence>
<keyword evidence="5" id="KW-1185">Reference proteome</keyword>
<dbReference type="PANTHER" id="PTHR42748">
    <property type="entry name" value="NITROGEN METABOLITE REPRESSION PROTEIN NMRA FAMILY MEMBER"/>
    <property type="match status" value="1"/>
</dbReference>
<dbReference type="InterPro" id="IPR008030">
    <property type="entry name" value="NmrA-like"/>
</dbReference>
<dbReference type="PANTHER" id="PTHR42748:SF7">
    <property type="entry name" value="NMRA LIKE REDOX SENSOR 1-RELATED"/>
    <property type="match status" value="1"/>
</dbReference>
<dbReference type="Proteomes" id="UP000838763">
    <property type="component" value="Unassembled WGS sequence"/>
</dbReference>
<dbReference type="Gene3D" id="3.40.50.720">
    <property type="entry name" value="NAD(P)-binding Rossmann-like Domain"/>
    <property type="match status" value="1"/>
</dbReference>
<keyword evidence="2" id="KW-0521">NADP</keyword>
<dbReference type="Pfam" id="PF05368">
    <property type="entry name" value="NmrA"/>
    <property type="match status" value="1"/>
</dbReference>
<dbReference type="CDD" id="cd05251">
    <property type="entry name" value="NmrA_like_SDR_a"/>
    <property type="match status" value="1"/>
</dbReference>
<gene>
    <name evidence="4" type="ORF">PPNO1_LOCUS1959</name>
</gene>
<dbReference type="OrthoDB" id="300709at2759"/>
<dbReference type="Gene3D" id="3.90.25.10">
    <property type="entry name" value="UDP-galactose 4-epimerase, domain 1"/>
    <property type="match status" value="1"/>
</dbReference>
<evidence type="ECO:0000256" key="2">
    <source>
        <dbReference type="ARBA" id="ARBA00022857"/>
    </source>
</evidence>
<dbReference type="GO" id="GO:0005634">
    <property type="term" value="C:nucleus"/>
    <property type="evidence" value="ECO:0007669"/>
    <property type="project" value="TreeGrafter"/>
</dbReference>
<evidence type="ECO:0000313" key="4">
    <source>
        <dbReference type="EMBL" id="CAI4212192.1"/>
    </source>
</evidence>